<feature type="compositionally biased region" description="Basic and acidic residues" evidence="1">
    <location>
        <begin position="51"/>
        <end position="60"/>
    </location>
</feature>
<evidence type="ECO:0000256" key="1">
    <source>
        <dbReference type="SAM" id="MobiDB-lite"/>
    </source>
</evidence>
<dbReference type="EMBL" id="CADCVT010000042">
    <property type="protein sequence ID" value="CAA9476616.1"/>
    <property type="molecule type" value="Genomic_DNA"/>
</dbReference>
<keyword evidence="2" id="KW-1133">Transmembrane helix</keyword>
<feature type="transmembrane region" description="Helical" evidence="2">
    <location>
        <begin position="20"/>
        <end position="43"/>
    </location>
</feature>
<dbReference type="AlphaFoldDB" id="A0A6J4RT42"/>
<feature type="region of interest" description="Disordered" evidence="1">
    <location>
        <begin position="51"/>
        <end position="71"/>
    </location>
</feature>
<sequence>MHSLTFHAALTFVGGGSEEASGLAIAAFVVFALLLAVTIGLLWRLADRRRADRPTGERGRAGRGGSRSCSR</sequence>
<name>A0A6J4RT42_9ACTN</name>
<proteinExistence type="predicted"/>
<keyword evidence="2" id="KW-0472">Membrane</keyword>
<reference evidence="3" key="1">
    <citation type="submission" date="2020-02" db="EMBL/GenBank/DDBJ databases">
        <authorList>
            <person name="Meier V. D."/>
        </authorList>
    </citation>
    <scope>NUCLEOTIDE SEQUENCE</scope>
    <source>
        <strain evidence="3">AVDCRST_MAG85</strain>
    </source>
</reference>
<gene>
    <name evidence="3" type="ORF">AVDCRST_MAG85-372</name>
</gene>
<keyword evidence="2" id="KW-0812">Transmembrane</keyword>
<evidence type="ECO:0000313" key="3">
    <source>
        <dbReference type="EMBL" id="CAA9476616.1"/>
    </source>
</evidence>
<accession>A0A6J4RT42</accession>
<organism evidence="3">
    <name type="scientific">uncultured Solirubrobacteraceae bacterium</name>
    <dbReference type="NCBI Taxonomy" id="1162706"/>
    <lineage>
        <taxon>Bacteria</taxon>
        <taxon>Bacillati</taxon>
        <taxon>Actinomycetota</taxon>
        <taxon>Thermoleophilia</taxon>
        <taxon>Solirubrobacterales</taxon>
        <taxon>Solirubrobacteraceae</taxon>
        <taxon>environmental samples</taxon>
    </lineage>
</organism>
<protein>
    <submittedName>
        <fullName evidence="3">Uncharacterized protein</fullName>
    </submittedName>
</protein>
<evidence type="ECO:0000256" key="2">
    <source>
        <dbReference type="SAM" id="Phobius"/>
    </source>
</evidence>